<evidence type="ECO:0000256" key="12">
    <source>
        <dbReference type="ARBA" id="ARBA00024827"/>
    </source>
</evidence>
<dbReference type="InterPro" id="IPR011123">
    <property type="entry name" value="Y_Y_Y"/>
</dbReference>
<evidence type="ECO:0000256" key="14">
    <source>
        <dbReference type="SAM" id="Phobius"/>
    </source>
</evidence>
<dbReference type="InterPro" id="IPR004358">
    <property type="entry name" value="Sig_transdc_His_kin-like_C"/>
</dbReference>
<keyword evidence="14" id="KW-0812">Transmembrane</keyword>
<reference evidence="16" key="1">
    <citation type="submission" date="2020-09" db="EMBL/GenBank/DDBJ databases">
        <authorList>
            <person name="Kim M.K."/>
        </authorList>
    </citation>
    <scope>NUCLEOTIDE SEQUENCE</scope>
    <source>
        <strain evidence="16">BT702</strain>
    </source>
</reference>
<evidence type="ECO:0000256" key="3">
    <source>
        <dbReference type="ARBA" id="ARBA00004496"/>
    </source>
</evidence>
<feature type="transmembrane region" description="Helical" evidence="14">
    <location>
        <begin position="795"/>
        <end position="817"/>
    </location>
</feature>
<dbReference type="Pfam" id="PF07730">
    <property type="entry name" value="HisKA_3"/>
    <property type="match status" value="1"/>
</dbReference>
<dbReference type="Pfam" id="PF02518">
    <property type="entry name" value="HATPase_c"/>
    <property type="match status" value="1"/>
</dbReference>
<keyword evidence="8" id="KW-0597">Phosphoprotein</keyword>
<dbReference type="InterPro" id="IPR003594">
    <property type="entry name" value="HATPase_dom"/>
</dbReference>
<dbReference type="InterPro" id="IPR036890">
    <property type="entry name" value="HATPase_C_sf"/>
</dbReference>
<evidence type="ECO:0000256" key="11">
    <source>
        <dbReference type="ARBA" id="ARBA00023014"/>
    </source>
</evidence>
<dbReference type="Gene3D" id="2.60.40.10">
    <property type="entry name" value="Immunoglobulins"/>
    <property type="match status" value="1"/>
</dbReference>
<evidence type="ECO:0000256" key="4">
    <source>
        <dbReference type="ARBA" id="ARBA00012438"/>
    </source>
</evidence>
<keyword evidence="6" id="KW-0004">4Fe-4S</keyword>
<keyword evidence="14" id="KW-0472">Membrane</keyword>
<comment type="cofactor">
    <cofactor evidence="2">
        <name>[4Fe-4S] cluster</name>
        <dbReference type="ChEBI" id="CHEBI:49883"/>
    </cofactor>
</comment>
<dbReference type="GO" id="GO:0016020">
    <property type="term" value="C:membrane"/>
    <property type="evidence" value="ECO:0007669"/>
    <property type="project" value="InterPro"/>
</dbReference>
<name>A0A926XUR3_9BACT</name>
<keyword evidence="11" id="KW-0411">Iron-sulfur</keyword>
<comment type="catalytic activity">
    <reaction evidence="1">
        <text>ATP + protein L-histidine = ADP + protein N-phospho-L-histidine.</text>
        <dbReference type="EC" id="2.7.13.3"/>
    </reaction>
</comment>
<dbReference type="EC" id="2.7.13.3" evidence="4"/>
<keyword evidence="10" id="KW-0408">Iron</keyword>
<feature type="domain" description="Histidine kinase" evidence="15">
    <location>
        <begin position="849"/>
        <end position="1044"/>
    </location>
</feature>
<accession>A0A926XUR3</accession>
<comment type="function">
    <text evidence="12">Member of the two-component regulatory system NreB/NreC involved in the control of dissimilatory nitrate/nitrite reduction in response to oxygen. NreB functions as a direct oxygen sensor histidine kinase which is autophosphorylated, in the absence of oxygen, probably at the conserved histidine residue, and transfers its phosphate group probably to a conserved aspartate residue of NreC. NreB/NreC activates the expression of the nitrate (narGHJI) and nitrite (nir) reductase operons, as well as the putative nitrate transporter gene narT.</text>
</comment>
<dbReference type="GO" id="GO:0005737">
    <property type="term" value="C:cytoplasm"/>
    <property type="evidence" value="ECO:0007669"/>
    <property type="project" value="UniProtKB-SubCell"/>
</dbReference>
<evidence type="ECO:0000256" key="8">
    <source>
        <dbReference type="ARBA" id="ARBA00022553"/>
    </source>
</evidence>
<evidence type="ECO:0000256" key="5">
    <source>
        <dbReference type="ARBA" id="ARBA00017322"/>
    </source>
</evidence>
<protein>
    <recommendedName>
        <fullName evidence="5">Oxygen sensor histidine kinase NreB</fullName>
        <ecNumber evidence="4">2.7.13.3</ecNumber>
    </recommendedName>
    <alternativeName>
        <fullName evidence="13">Nitrogen regulation protein B</fullName>
    </alternativeName>
</protein>
<dbReference type="PRINTS" id="PR00344">
    <property type="entry name" value="BCTRLSENSOR"/>
</dbReference>
<organism evidence="16 17">
    <name type="scientific">Spirosoma profusum</name>
    <dbReference type="NCBI Taxonomy" id="2771354"/>
    <lineage>
        <taxon>Bacteria</taxon>
        <taxon>Pseudomonadati</taxon>
        <taxon>Bacteroidota</taxon>
        <taxon>Cytophagia</taxon>
        <taxon>Cytophagales</taxon>
        <taxon>Cytophagaceae</taxon>
        <taxon>Spirosoma</taxon>
    </lineage>
</organism>
<dbReference type="InterPro" id="IPR015943">
    <property type="entry name" value="WD40/YVTN_repeat-like_dom_sf"/>
</dbReference>
<evidence type="ECO:0000256" key="6">
    <source>
        <dbReference type="ARBA" id="ARBA00022485"/>
    </source>
</evidence>
<evidence type="ECO:0000259" key="15">
    <source>
        <dbReference type="PROSITE" id="PS50109"/>
    </source>
</evidence>
<evidence type="ECO:0000256" key="13">
    <source>
        <dbReference type="ARBA" id="ARBA00030800"/>
    </source>
</evidence>
<dbReference type="PANTHER" id="PTHR43547">
    <property type="entry name" value="TWO-COMPONENT HISTIDINE KINASE"/>
    <property type="match status" value="1"/>
</dbReference>
<sequence>MRTIPSICIHLLFWSSLLQDGWAQATERNTAPSFRISHIGVSDGLTQGSVYAILKDSRGFLWFGTQDGLNRYDGQRFRTYHPTIGRQGAIQAGTIRGNNIFGIVEDPDGNLWIGTEAGLNRYDRQRDQFTFVLSSTTESKKKRLSSRTFPFFIDKTQLLYLSDAEGLVRYDYRKGHKTVLFNQLSPTKEYDLYSSPIYTAAGDVWLQASTGLLRYNIPTQKLSAYFSNHPQNQFGPPTTIYSFHIDANNVAWLGTQNGLLRFDYGNNTYQNYPIKGLKETSAVFSIAADGQERLWLGTQRNGVIYFDKRGQTFSQVQDFTNTVRQLNEFKISKIFVDDLGIVWANTDPDGLVRIVPGAFLFGGMVKRQVGDSLRADRQLSSYTIRGFLEERFDRLWVLTENGINILNPATNRIVERFLSLSPTPTMPQGFRARSLYRDPQRRIWAGIAGGVLTYQPTTKTFSPILWNSANQNSVANNYVRNLTGISDSLLVAATEDGLYALNPNRRSWSKLPILTNQNIFSLWYNSSTQQLWVGTYRNGYYCYQVSDKGWRMVRSGLNGYTILNIRPDTDKQTLWLSSDRGLVAMNAESGRFRLYSEQNGLANSFVYGSLSDAQHNTWMSTNRGIARLDPISQTIKNFDPKDGLQGYEFNGNAFLKTANGDLYFGGVTGFNHCRPDAFRKNLFNPRVHIYSLSINEEPFHTATYIGETNSLNLTHTQNTLALEFSAFDYFCDGHTNYQYQLTGYDDNWVMSGERNYVRYANLPPGQYVFQVRATNQDNRWSHYVRRVSIYIEPPFWQKPAFITLLLLIIVGTVWAWIRQREHNIRQQQVDRLRLAYDIQEQVKKEIARDLHDEIGTRLATIKLYTTQLTQEAGETSSIRALKTTIFQLINDTISDVRNLLRKLNPQTLEQHGYVATVEELFSRINASGIISALFTYDEITESADRFPADTEVMLYRITQELVNNSLKHATPKCIDLKMRQQPGRIILAYTDDGSGFNYEQAKKSATGLGISNIESRVALLNGQISWQSKPGQGVLVSIEVPVSPVHQKAFYKSPDKVEQTG</sequence>
<dbReference type="InterPro" id="IPR005467">
    <property type="entry name" value="His_kinase_dom"/>
</dbReference>
<evidence type="ECO:0000256" key="1">
    <source>
        <dbReference type="ARBA" id="ARBA00000085"/>
    </source>
</evidence>
<dbReference type="Gene3D" id="2.130.10.10">
    <property type="entry name" value="YVTN repeat-like/Quinoprotein amine dehydrogenase"/>
    <property type="match status" value="3"/>
</dbReference>
<dbReference type="PANTHER" id="PTHR43547:SF2">
    <property type="entry name" value="HYBRID SIGNAL TRANSDUCTION HISTIDINE KINASE C"/>
    <property type="match status" value="1"/>
</dbReference>
<evidence type="ECO:0000313" key="16">
    <source>
        <dbReference type="EMBL" id="MBD2699961.1"/>
    </source>
</evidence>
<dbReference type="InterPro" id="IPR011712">
    <property type="entry name" value="Sig_transdc_His_kin_sub3_dim/P"/>
</dbReference>
<keyword evidence="16" id="KW-0418">Kinase</keyword>
<dbReference type="Proteomes" id="UP000598820">
    <property type="component" value="Unassembled WGS sequence"/>
</dbReference>
<dbReference type="SUPFAM" id="SSF63829">
    <property type="entry name" value="Calcium-dependent phosphotriesterase"/>
    <property type="match status" value="3"/>
</dbReference>
<evidence type="ECO:0000256" key="9">
    <source>
        <dbReference type="ARBA" id="ARBA00022723"/>
    </source>
</evidence>
<keyword evidence="17" id="KW-1185">Reference proteome</keyword>
<proteinExistence type="predicted"/>
<dbReference type="InterPro" id="IPR011110">
    <property type="entry name" value="Reg_prop"/>
</dbReference>
<evidence type="ECO:0000313" key="17">
    <source>
        <dbReference type="Proteomes" id="UP000598820"/>
    </source>
</evidence>
<dbReference type="GO" id="GO:0000155">
    <property type="term" value="F:phosphorelay sensor kinase activity"/>
    <property type="evidence" value="ECO:0007669"/>
    <property type="project" value="InterPro"/>
</dbReference>
<gene>
    <name evidence="16" type="ORF">IC229_04900</name>
</gene>
<comment type="caution">
    <text evidence="16">The sequence shown here is derived from an EMBL/GenBank/DDBJ whole genome shotgun (WGS) entry which is preliminary data.</text>
</comment>
<comment type="subcellular location">
    <subcellularLocation>
        <location evidence="3">Cytoplasm</location>
    </subcellularLocation>
</comment>
<evidence type="ECO:0000256" key="10">
    <source>
        <dbReference type="ARBA" id="ARBA00023004"/>
    </source>
</evidence>
<dbReference type="Pfam" id="PF07494">
    <property type="entry name" value="Reg_prop"/>
    <property type="match status" value="2"/>
</dbReference>
<keyword evidence="7" id="KW-0963">Cytoplasm</keyword>
<dbReference type="GO" id="GO:0046872">
    <property type="term" value="F:metal ion binding"/>
    <property type="evidence" value="ECO:0007669"/>
    <property type="project" value="UniProtKB-KW"/>
</dbReference>
<dbReference type="SUPFAM" id="SSF55874">
    <property type="entry name" value="ATPase domain of HSP90 chaperone/DNA topoisomerase II/histidine kinase"/>
    <property type="match status" value="1"/>
</dbReference>
<dbReference type="Gene3D" id="1.20.5.1930">
    <property type="match status" value="1"/>
</dbReference>
<dbReference type="CDD" id="cd16917">
    <property type="entry name" value="HATPase_UhpB-NarQ-NarX-like"/>
    <property type="match status" value="1"/>
</dbReference>
<dbReference type="InterPro" id="IPR013783">
    <property type="entry name" value="Ig-like_fold"/>
</dbReference>
<dbReference type="SMART" id="SM00387">
    <property type="entry name" value="HATPase_c"/>
    <property type="match status" value="1"/>
</dbReference>
<keyword evidence="16" id="KW-0808">Transferase</keyword>
<dbReference type="GO" id="GO:0051539">
    <property type="term" value="F:4 iron, 4 sulfur cluster binding"/>
    <property type="evidence" value="ECO:0007669"/>
    <property type="project" value="UniProtKB-KW"/>
</dbReference>
<dbReference type="PROSITE" id="PS50109">
    <property type="entry name" value="HIS_KIN"/>
    <property type="match status" value="1"/>
</dbReference>
<dbReference type="Gene3D" id="3.30.565.10">
    <property type="entry name" value="Histidine kinase-like ATPase, C-terminal domain"/>
    <property type="match status" value="1"/>
</dbReference>
<evidence type="ECO:0000256" key="7">
    <source>
        <dbReference type="ARBA" id="ARBA00022490"/>
    </source>
</evidence>
<dbReference type="GO" id="GO:0046983">
    <property type="term" value="F:protein dimerization activity"/>
    <property type="evidence" value="ECO:0007669"/>
    <property type="project" value="InterPro"/>
</dbReference>
<dbReference type="EMBL" id="JACWZY010000003">
    <property type="protein sequence ID" value="MBD2699961.1"/>
    <property type="molecule type" value="Genomic_DNA"/>
</dbReference>
<evidence type="ECO:0000256" key="2">
    <source>
        <dbReference type="ARBA" id="ARBA00001966"/>
    </source>
</evidence>
<keyword evidence="14" id="KW-1133">Transmembrane helix</keyword>
<keyword evidence="9" id="KW-0479">Metal-binding</keyword>
<dbReference type="Pfam" id="PF07495">
    <property type="entry name" value="Y_Y_Y"/>
    <property type="match status" value="1"/>
</dbReference>
<dbReference type="AlphaFoldDB" id="A0A926XUR3"/>